<gene>
    <name evidence="3" type="ORF">K489DRAFT_134057</name>
</gene>
<organism evidence="3">
    <name type="scientific">Dissoconium aciculare CBS 342.82</name>
    <dbReference type="NCBI Taxonomy" id="1314786"/>
    <lineage>
        <taxon>Eukaryota</taxon>
        <taxon>Fungi</taxon>
        <taxon>Dikarya</taxon>
        <taxon>Ascomycota</taxon>
        <taxon>Pezizomycotina</taxon>
        <taxon>Dothideomycetes</taxon>
        <taxon>Dothideomycetidae</taxon>
        <taxon>Mycosphaerellales</taxon>
        <taxon>Dissoconiaceae</taxon>
        <taxon>Dissoconium</taxon>
    </lineage>
</organism>
<sequence>MDTREECKHIIHSKVFIPPTPSLPPSNHFTWTRRTYDDDDDGNPPIPSSSSATADDDPPAAPSWGVVSRERTRRICLPHAQHRPSAPNLAAGQRRQLRCAGPGNRWDGVDGPASCTADPLGSKQASVLHPSDMASFRRRRRCSPERWTCADTMMTDMISQLVRFLVLTFVSAIIVQIRDSLCVGVKEARKSFWPSWHSRGGCGVGGLTVVVTEICIVVIAHEYVRVPRSCPLSGVCVCVCLTIGRSVGLPVLGRCPAFITVSSWKEARNRVSSSGIVSSSRSILGMFIYFAVGTGRSVVRSAWQPMRGRIDRSAQSSSALQSASLGAPTLPRWQRERRLLQIFISDQAAVQEIRRQLRSSSHRREEKKRESGPHGGSLTYSIHTNCPQSL</sequence>
<evidence type="ECO:0000256" key="1">
    <source>
        <dbReference type="SAM" id="MobiDB-lite"/>
    </source>
</evidence>
<name>A0A6J3LTR0_9PEZI</name>
<proteinExistence type="predicted"/>
<evidence type="ECO:0000313" key="2">
    <source>
        <dbReference type="Proteomes" id="UP000504637"/>
    </source>
</evidence>
<accession>A0A6J3LTR0</accession>
<reference evidence="3" key="2">
    <citation type="submission" date="2020-04" db="EMBL/GenBank/DDBJ databases">
        <authorList>
            <consortium name="NCBI Genome Project"/>
        </authorList>
    </citation>
    <scope>NUCLEOTIDE SEQUENCE</scope>
    <source>
        <strain evidence="3">CBS 342.82</strain>
    </source>
</reference>
<dbReference type="AlphaFoldDB" id="A0A6J3LTR0"/>
<feature type="region of interest" description="Disordered" evidence="1">
    <location>
        <begin position="18"/>
        <end position="67"/>
    </location>
</feature>
<dbReference type="GeneID" id="54356864"/>
<feature type="region of interest" description="Disordered" evidence="1">
    <location>
        <begin position="355"/>
        <end position="390"/>
    </location>
</feature>
<protein>
    <submittedName>
        <fullName evidence="3">Uncharacterized protein</fullName>
    </submittedName>
</protein>
<evidence type="ECO:0000313" key="3">
    <source>
        <dbReference type="RefSeq" id="XP_033455043.1"/>
    </source>
</evidence>
<dbReference type="RefSeq" id="XP_033455043.1">
    <property type="nucleotide sequence ID" value="XM_033599065.1"/>
</dbReference>
<dbReference type="Proteomes" id="UP000504637">
    <property type="component" value="Unplaced"/>
</dbReference>
<feature type="compositionally biased region" description="Polar residues" evidence="1">
    <location>
        <begin position="378"/>
        <end position="390"/>
    </location>
</feature>
<reference evidence="3" key="1">
    <citation type="submission" date="2020-01" db="EMBL/GenBank/DDBJ databases">
        <authorList>
            <consortium name="DOE Joint Genome Institute"/>
            <person name="Haridas S."/>
            <person name="Albert R."/>
            <person name="Binder M."/>
            <person name="Bloem J."/>
            <person name="Labutti K."/>
            <person name="Salamov A."/>
            <person name="Andreopoulos B."/>
            <person name="Baker S.E."/>
            <person name="Barry K."/>
            <person name="Bills G."/>
            <person name="Bluhm B.H."/>
            <person name="Cannon C."/>
            <person name="Castanera R."/>
            <person name="Culley D.E."/>
            <person name="Daum C."/>
            <person name="Ezra D."/>
            <person name="Gonzalez J.B."/>
            <person name="Henrissat B."/>
            <person name="Kuo A."/>
            <person name="Liang C."/>
            <person name="Lipzen A."/>
            <person name="Lutzoni F."/>
            <person name="Magnuson J."/>
            <person name="Mondo S."/>
            <person name="Nolan M."/>
            <person name="Ohm R."/>
            <person name="Pangilinan J."/>
            <person name="Park H.-J."/>
            <person name="Ramirez L."/>
            <person name="Alfaro M."/>
            <person name="Sun H."/>
            <person name="Tritt A."/>
            <person name="Yoshinaga Y."/>
            <person name="Zwiers L.-H."/>
            <person name="Turgeon B.G."/>
            <person name="Goodwin S.B."/>
            <person name="Spatafora J.W."/>
            <person name="Crous P.W."/>
            <person name="Grigoriev I.V."/>
        </authorList>
    </citation>
    <scope>NUCLEOTIDE SEQUENCE</scope>
    <source>
        <strain evidence="3">CBS 342.82</strain>
    </source>
</reference>
<reference evidence="3" key="3">
    <citation type="submission" date="2025-08" db="UniProtKB">
        <authorList>
            <consortium name="RefSeq"/>
        </authorList>
    </citation>
    <scope>IDENTIFICATION</scope>
    <source>
        <strain evidence="3">CBS 342.82</strain>
    </source>
</reference>
<feature type="compositionally biased region" description="Basic and acidic residues" evidence="1">
    <location>
        <begin position="362"/>
        <end position="372"/>
    </location>
</feature>
<keyword evidence="2" id="KW-1185">Reference proteome</keyword>